<evidence type="ECO:0000313" key="3">
    <source>
        <dbReference type="EMBL" id="PRP73796.1"/>
    </source>
</evidence>
<dbReference type="AlphaFoldDB" id="A0A2P6MQ29"/>
<dbReference type="Pfam" id="PF00665">
    <property type="entry name" value="rve"/>
    <property type="match status" value="1"/>
</dbReference>
<protein>
    <recommendedName>
        <fullName evidence="2">Integrase catalytic domain-containing protein</fullName>
    </recommendedName>
</protein>
<keyword evidence="1" id="KW-0472">Membrane</keyword>
<keyword evidence="1" id="KW-1133">Transmembrane helix</keyword>
<dbReference type="PROSITE" id="PS50994">
    <property type="entry name" value="INTEGRASE"/>
    <property type="match status" value="1"/>
</dbReference>
<keyword evidence="4" id="KW-1185">Reference proteome</keyword>
<gene>
    <name evidence="3" type="ORF">PROFUN_15778</name>
</gene>
<dbReference type="InterPro" id="IPR001584">
    <property type="entry name" value="Integrase_cat-core"/>
</dbReference>
<feature type="domain" description="Integrase catalytic" evidence="2">
    <location>
        <begin position="251"/>
        <end position="415"/>
    </location>
</feature>
<dbReference type="SUPFAM" id="SSF53098">
    <property type="entry name" value="Ribonuclease H-like"/>
    <property type="match status" value="1"/>
</dbReference>
<reference evidence="3 4" key="1">
    <citation type="journal article" date="2018" name="Genome Biol. Evol.">
        <title>Multiple Roots of Fruiting Body Formation in Amoebozoa.</title>
        <authorList>
            <person name="Hillmann F."/>
            <person name="Forbes G."/>
            <person name="Novohradska S."/>
            <person name="Ferling I."/>
            <person name="Riege K."/>
            <person name="Groth M."/>
            <person name="Westermann M."/>
            <person name="Marz M."/>
            <person name="Spaller T."/>
            <person name="Winckler T."/>
            <person name="Schaap P."/>
            <person name="Glockner G."/>
        </authorList>
    </citation>
    <scope>NUCLEOTIDE SEQUENCE [LARGE SCALE GENOMIC DNA]</scope>
    <source>
        <strain evidence="3 4">Jena</strain>
    </source>
</reference>
<name>A0A2P6MQ29_9EUKA</name>
<dbReference type="Gene3D" id="3.30.420.10">
    <property type="entry name" value="Ribonuclease H-like superfamily/Ribonuclease H"/>
    <property type="match status" value="1"/>
</dbReference>
<dbReference type="InParanoid" id="A0A2P6MQ29"/>
<evidence type="ECO:0000313" key="4">
    <source>
        <dbReference type="Proteomes" id="UP000241769"/>
    </source>
</evidence>
<dbReference type="EMBL" id="MDYQ01000544">
    <property type="protein sequence ID" value="PRP73796.1"/>
    <property type="molecule type" value="Genomic_DNA"/>
</dbReference>
<evidence type="ECO:0000259" key="2">
    <source>
        <dbReference type="PROSITE" id="PS50994"/>
    </source>
</evidence>
<accession>A0A2P6MQ29</accession>
<sequence>MWNTFPTGTTLLPATKVAEDWDADQLRALQSAEQFIKDVDEHWKWYQTPTVSDDIANFWEWSTCFPDQHEDVPYQVGRPPGELSSRPLWSVYTSEMEQNNRPMYIAYEDIDNQWTLGKIIKFCNRNGYKVQQMIFADPQWRLLNCYEIVFLQQVIHQDVKFKRNQTAEQNLLLCIFELLLIQTEKTSKLVVGFNLIKNLMAVNALLSLLLGMVFCQFVILKVYSGVLADIMCMLWSSQCFNLQYKQQKHTVVPRPLVKWQMDLADMQNSAEYNNDTNNLLTIIDVFSKYALVIPLQNKRGQSISEALEYIFRIKINNKPYKPMILLSDNGKEFIAKEVKQVCADHGIHQLTSFPYTPLGIIERFNKTIKQKIAQYLSVYRTQRYIDALEFITENYNHSYHHAIRELPANVHFADRSLHKLLIPQLHVYYKYLNDKNNPIIPETIHFARGDKVRVQAQITPFIAPEQQRKLSAKTESTVPNWSSEVYIVTKKIIDGKFVLYQVKTAAGVVYHRKYYHWQLQRLHVYYKYLNDKNNPIIPETIHFARGDKVRVQAQITPFIAPEQQRKLSAKTKSTVPNWSSEVYIVTKKMIDGKFVLYQVKTAAGVVYHRKYYHWQLQRV</sequence>
<comment type="caution">
    <text evidence="3">The sequence shown here is derived from an EMBL/GenBank/DDBJ whole genome shotgun (WGS) entry which is preliminary data.</text>
</comment>
<dbReference type="STRING" id="1890364.A0A2P6MQ29"/>
<organism evidence="3 4">
    <name type="scientific">Planoprotostelium fungivorum</name>
    <dbReference type="NCBI Taxonomy" id="1890364"/>
    <lineage>
        <taxon>Eukaryota</taxon>
        <taxon>Amoebozoa</taxon>
        <taxon>Evosea</taxon>
        <taxon>Variosea</taxon>
        <taxon>Cavosteliida</taxon>
        <taxon>Cavosteliaceae</taxon>
        <taxon>Planoprotostelium</taxon>
    </lineage>
</organism>
<keyword evidence="1" id="KW-0812">Transmembrane</keyword>
<dbReference type="InterPro" id="IPR012337">
    <property type="entry name" value="RNaseH-like_sf"/>
</dbReference>
<evidence type="ECO:0000256" key="1">
    <source>
        <dbReference type="SAM" id="Phobius"/>
    </source>
</evidence>
<dbReference type="Proteomes" id="UP000241769">
    <property type="component" value="Unassembled WGS sequence"/>
</dbReference>
<dbReference type="PANTHER" id="PTHR46585">
    <property type="entry name" value="INTEGRASE CORE DOMAIN CONTAINING PROTEIN"/>
    <property type="match status" value="1"/>
</dbReference>
<proteinExistence type="predicted"/>
<dbReference type="GO" id="GO:0003676">
    <property type="term" value="F:nucleic acid binding"/>
    <property type="evidence" value="ECO:0007669"/>
    <property type="project" value="InterPro"/>
</dbReference>
<dbReference type="OrthoDB" id="16365at2759"/>
<dbReference type="PANTHER" id="PTHR46585:SF1">
    <property type="entry name" value="CHROMO DOMAIN-CONTAINING PROTEIN"/>
    <property type="match status" value="1"/>
</dbReference>
<dbReference type="GO" id="GO:0015074">
    <property type="term" value="P:DNA integration"/>
    <property type="evidence" value="ECO:0007669"/>
    <property type="project" value="InterPro"/>
</dbReference>
<dbReference type="InterPro" id="IPR036397">
    <property type="entry name" value="RNaseH_sf"/>
</dbReference>
<feature type="transmembrane region" description="Helical" evidence="1">
    <location>
        <begin position="204"/>
        <end position="223"/>
    </location>
</feature>